<dbReference type="AlphaFoldDB" id="A0A1I7X657"/>
<evidence type="ECO:0000313" key="2">
    <source>
        <dbReference type="WBParaSite" id="Hba_13048"/>
    </source>
</evidence>
<proteinExistence type="predicted"/>
<protein>
    <submittedName>
        <fullName evidence="2">Dilute domain-containing protein</fullName>
    </submittedName>
</protein>
<dbReference type="WBParaSite" id="Hba_13048">
    <property type="protein sequence ID" value="Hba_13048"/>
    <property type="gene ID" value="Hba_13048"/>
</dbReference>
<sequence>MSDAKGKHPRMEAPHSMLTSSLFIVRKLSQAFFNAQHGDKVARNFINQWLTSVILNALQYISAAHSIINKKPSNSTAVDHIENIKERMENRQFEEVQSCNLLTVFIYCSHLIRKPLLDRYIAYITLPTDAIGTGYFLLR</sequence>
<organism evidence="1 2">
    <name type="scientific">Heterorhabditis bacteriophora</name>
    <name type="common">Entomopathogenic nematode worm</name>
    <dbReference type="NCBI Taxonomy" id="37862"/>
    <lineage>
        <taxon>Eukaryota</taxon>
        <taxon>Metazoa</taxon>
        <taxon>Ecdysozoa</taxon>
        <taxon>Nematoda</taxon>
        <taxon>Chromadorea</taxon>
        <taxon>Rhabditida</taxon>
        <taxon>Rhabditina</taxon>
        <taxon>Rhabditomorpha</taxon>
        <taxon>Strongyloidea</taxon>
        <taxon>Heterorhabditidae</taxon>
        <taxon>Heterorhabditis</taxon>
    </lineage>
</organism>
<keyword evidence="1" id="KW-1185">Reference proteome</keyword>
<evidence type="ECO:0000313" key="1">
    <source>
        <dbReference type="Proteomes" id="UP000095283"/>
    </source>
</evidence>
<name>A0A1I7X657_HETBA</name>
<accession>A0A1I7X657</accession>
<reference evidence="2" key="1">
    <citation type="submission" date="2016-11" db="UniProtKB">
        <authorList>
            <consortium name="WormBaseParasite"/>
        </authorList>
    </citation>
    <scope>IDENTIFICATION</scope>
</reference>
<dbReference type="Proteomes" id="UP000095283">
    <property type="component" value="Unplaced"/>
</dbReference>